<keyword evidence="2 5" id="KW-0012">Acyltransferase</keyword>
<dbReference type="Proteomes" id="UP000887023">
    <property type="component" value="Chromosome"/>
</dbReference>
<feature type="region of interest" description="Disordered" evidence="3">
    <location>
        <begin position="226"/>
        <end position="251"/>
    </location>
</feature>
<feature type="compositionally biased region" description="Basic and acidic residues" evidence="3">
    <location>
        <begin position="229"/>
        <end position="251"/>
    </location>
</feature>
<dbReference type="InterPro" id="IPR002123">
    <property type="entry name" value="Plipid/glycerol_acylTrfase"/>
</dbReference>
<dbReference type="PANTHER" id="PTHR10434:SF11">
    <property type="entry name" value="1-ACYL-SN-GLYCEROL-3-PHOSPHATE ACYLTRANSFERASE"/>
    <property type="match status" value="1"/>
</dbReference>
<proteinExistence type="predicted"/>
<dbReference type="Pfam" id="PF01553">
    <property type="entry name" value="Acyltransferase"/>
    <property type="match status" value="1"/>
</dbReference>
<evidence type="ECO:0000256" key="3">
    <source>
        <dbReference type="SAM" id="MobiDB-lite"/>
    </source>
</evidence>
<evidence type="ECO:0000256" key="2">
    <source>
        <dbReference type="ARBA" id="ARBA00023315"/>
    </source>
</evidence>
<dbReference type="GO" id="GO:0016746">
    <property type="term" value="F:acyltransferase activity"/>
    <property type="evidence" value="ECO:0007669"/>
    <property type="project" value="UniProtKB-KW"/>
</dbReference>
<evidence type="ECO:0000256" key="1">
    <source>
        <dbReference type="ARBA" id="ARBA00022679"/>
    </source>
</evidence>
<evidence type="ECO:0000313" key="6">
    <source>
        <dbReference type="Proteomes" id="UP000887023"/>
    </source>
</evidence>
<dbReference type="PANTHER" id="PTHR10434">
    <property type="entry name" value="1-ACYL-SN-GLYCEROL-3-PHOSPHATE ACYLTRANSFERASE"/>
    <property type="match status" value="1"/>
</dbReference>
<organism evidence="5 6">
    <name type="scientific">Skermania pinensis</name>
    <dbReference type="NCBI Taxonomy" id="39122"/>
    <lineage>
        <taxon>Bacteria</taxon>
        <taxon>Bacillati</taxon>
        <taxon>Actinomycetota</taxon>
        <taxon>Actinomycetes</taxon>
        <taxon>Mycobacteriales</taxon>
        <taxon>Gordoniaceae</taxon>
        <taxon>Skermania</taxon>
    </lineage>
</organism>
<dbReference type="SUPFAM" id="SSF69593">
    <property type="entry name" value="Glycerol-3-phosphate (1)-acyltransferase"/>
    <property type="match status" value="1"/>
</dbReference>
<dbReference type="CDD" id="cd07989">
    <property type="entry name" value="LPLAT_AGPAT-like"/>
    <property type="match status" value="1"/>
</dbReference>
<evidence type="ECO:0000259" key="4">
    <source>
        <dbReference type="SMART" id="SM00563"/>
    </source>
</evidence>
<protein>
    <submittedName>
        <fullName evidence="5">1-acyl-sn-glycerol-3-phosphate acyltransferase</fullName>
    </submittedName>
</protein>
<keyword evidence="6" id="KW-1185">Reference proteome</keyword>
<dbReference type="EMBL" id="CP079105">
    <property type="protein sequence ID" value="QXQ15057.1"/>
    <property type="molecule type" value="Genomic_DNA"/>
</dbReference>
<dbReference type="SMART" id="SM00563">
    <property type="entry name" value="PlsC"/>
    <property type="match status" value="1"/>
</dbReference>
<gene>
    <name evidence="5" type="ORF">KV203_06805</name>
</gene>
<sequence>MLYWLLKYVLVGPFISVYNRPEVVGLENIPTDGPAILAGNHLSIADWLFTPLKSPRRITYLAKSDYFTTPGFKGRLMKMFFTGTGQTPIDRSNADAAQAALDTARRILDQGKLVEIYVEGTRSPDGRLYKGKTGVARLTLETGVPVIPVAVIGTDKVITEGSRLFRPAKVRVEFGAPIDFSRYQGMAGNRFVERSITDEIMYKLMQMSGQEYVDIYGSTAKRRMQAGEPIDRLDQPRQAADADRIPDTRAG</sequence>
<dbReference type="RefSeq" id="WP_066468832.1">
    <property type="nucleotide sequence ID" value="NZ_CBCRUZ010000028.1"/>
</dbReference>
<feature type="domain" description="Phospholipid/glycerol acyltransferase" evidence="4">
    <location>
        <begin position="35"/>
        <end position="154"/>
    </location>
</feature>
<name>A0ABX8SD17_9ACTN</name>
<evidence type="ECO:0000313" key="5">
    <source>
        <dbReference type="EMBL" id="QXQ15057.1"/>
    </source>
</evidence>
<reference evidence="5" key="1">
    <citation type="submission" date="2021-07" db="EMBL/GenBank/DDBJ databases">
        <title>Candidatus Kaistella beijingensis sp. nov. isolated from a municipal wastewater treatment plant is involved in sludge foaming.</title>
        <authorList>
            <person name="Song Y."/>
            <person name="Liu S.-J."/>
        </authorList>
    </citation>
    <scope>NUCLEOTIDE SEQUENCE</scope>
    <source>
        <strain evidence="5">DSM 43998</strain>
    </source>
</reference>
<accession>A0ABX8SD17</accession>
<keyword evidence="1" id="KW-0808">Transferase</keyword>